<proteinExistence type="predicted"/>
<organism evidence="2 3">
    <name type="scientific">Pseudomonas atacamensis</name>
    <dbReference type="NCBI Taxonomy" id="2565368"/>
    <lineage>
        <taxon>Bacteria</taxon>
        <taxon>Pseudomonadati</taxon>
        <taxon>Pseudomonadota</taxon>
        <taxon>Gammaproteobacteria</taxon>
        <taxon>Pseudomonadales</taxon>
        <taxon>Pseudomonadaceae</taxon>
        <taxon>Pseudomonas</taxon>
    </lineage>
</organism>
<feature type="domain" description="DSBA-like thioredoxin" evidence="1">
    <location>
        <begin position="10"/>
        <end position="206"/>
    </location>
</feature>
<reference evidence="2 3" key="1">
    <citation type="submission" date="2019-04" db="EMBL/GenBank/DDBJ databases">
        <title>Draft genome sequence of Pseudomonas sp. M7D1 isolated from rhizosphere of plant the flowery desert.</title>
        <authorList>
            <person name="Poblete-Morales M."/>
            <person name="Plaza N."/>
            <person name="Corsini G."/>
            <person name="Silva E."/>
        </authorList>
    </citation>
    <scope>NUCLEOTIDE SEQUENCE [LARGE SCALE GENOMIC DNA]</scope>
    <source>
        <strain evidence="2 3">M7D1</strain>
    </source>
</reference>
<dbReference type="RefSeq" id="WP_136494285.1">
    <property type="nucleotide sequence ID" value="NZ_SSBS01000012.1"/>
</dbReference>
<dbReference type="InterPro" id="IPR001853">
    <property type="entry name" value="DSBA-like_thioredoxin_dom"/>
</dbReference>
<sequence length="231" mass="25818">MSSTLKTLKIDIWSDFVCPWCWIAKRRFEIALESFEHKDQVQISYKSYRIAPRYSPEPMPTALRKKLMDPRSAATMMNSVEAHAAEVGLEYRFDTMLFGDTTKAHALVKAIPDEGLKQELIEQLYKSCATDGQSIFDHHSLATIASGLGINASLIDNAWSDESLSKLIDDDENTANAISPSVPLFVFNEEFFISGAQQISAFTKALEQMQSSIKPPELLQGKSCGLNECEK</sequence>
<gene>
    <name evidence="2" type="ORF">E5170_28360</name>
</gene>
<evidence type="ECO:0000259" key="1">
    <source>
        <dbReference type="Pfam" id="PF01323"/>
    </source>
</evidence>
<evidence type="ECO:0000313" key="3">
    <source>
        <dbReference type="Proteomes" id="UP000310574"/>
    </source>
</evidence>
<dbReference type="PANTHER" id="PTHR13887:SF41">
    <property type="entry name" value="THIOREDOXIN SUPERFAMILY PROTEIN"/>
    <property type="match status" value="1"/>
</dbReference>
<dbReference type="Proteomes" id="UP000310574">
    <property type="component" value="Unassembled WGS sequence"/>
</dbReference>
<dbReference type="Gene3D" id="3.40.30.10">
    <property type="entry name" value="Glutaredoxin"/>
    <property type="match status" value="1"/>
</dbReference>
<evidence type="ECO:0000313" key="2">
    <source>
        <dbReference type="EMBL" id="THF25801.1"/>
    </source>
</evidence>
<dbReference type="GO" id="GO:0016491">
    <property type="term" value="F:oxidoreductase activity"/>
    <property type="evidence" value="ECO:0007669"/>
    <property type="project" value="InterPro"/>
</dbReference>
<dbReference type="CDD" id="cd03024">
    <property type="entry name" value="DsbA_FrnE"/>
    <property type="match status" value="1"/>
</dbReference>
<dbReference type="SUPFAM" id="SSF52833">
    <property type="entry name" value="Thioredoxin-like"/>
    <property type="match status" value="1"/>
</dbReference>
<dbReference type="EMBL" id="SSBS01000012">
    <property type="protein sequence ID" value="THF25801.1"/>
    <property type="molecule type" value="Genomic_DNA"/>
</dbReference>
<protein>
    <submittedName>
        <fullName evidence="2">DsbA family oxidoreductase</fullName>
    </submittedName>
</protein>
<accession>A0AAQ2D6F1</accession>
<dbReference type="InterPro" id="IPR036249">
    <property type="entry name" value="Thioredoxin-like_sf"/>
</dbReference>
<dbReference type="PANTHER" id="PTHR13887">
    <property type="entry name" value="GLUTATHIONE S-TRANSFERASE KAPPA"/>
    <property type="match status" value="1"/>
</dbReference>
<dbReference type="AlphaFoldDB" id="A0AAQ2D6F1"/>
<name>A0AAQ2D6F1_9PSED</name>
<comment type="caution">
    <text evidence="2">The sequence shown here is derived from an EMBL/GenBank/DDBJ whole genome shotgun (WGS) entry which is preliminary data.</text>
</comment>
<dbReference type="Pfam" id="PF01323">
    <property type="entry name" value="DSBA"/>
    <property type="match status" value="1"/>
</dbReference>